<evidence type="ECO:0000313" key="2">
    <source>
        <dbReference type="EMBL" id="QDG53611.1"/>
    </source>
</evidence>
<dbReference type="RefSeq" id="WP_141200065.1">
    <property type="nucleotide sequence ID" value="NZ_CP041186.1"/>
</dbReference>
<evidence type="ECO:0000313" key="3">
    <source>
        <dbReference type="Proteomes" id="UP000315995"/>
    </source>
</evidence>
<reference evidence="2 3" key="1">
    <citation type="submission" date="2019-06" db="EMBL/GenBank/DDBJ databases">
        <title>Persicimonas caeni gen. nov., sp. nov., a predatory bacterium isolated from solar saltern.</title>
        <authorList>
            <person name="Wang S."/>
        </authorList>
    </citation>
    <scope>NUCLEOTIDE SEQUENCE [LARGE SCALE GENOMIC DNA]</scope>
    <source>
        <strain evidence="2 3">YN101</strain>
    </source>
</reference>
<feature type="region of interest" description="Disordered" evidence="1">
    <location>
        <begin position="351"/>
        <end position="373"/>
    </location>
</feature>
<organism evidence="2 3">
    <name type="scientific">Persicimonas caeni</name>
    <dbReference type="NCBI Taxonomy" id="2292766"/>
    <lineage>
        <taxon>Bacteria</taxon>
        <taxon>Deltaproteobacteria</taxon>
        <taxon>Bradymonadales</taxon>
        <taxon>Bradymonadaceae</taxon>
        <taxon>Persicimonas</taxon>
    </lineage>
</organism>
<gene>
    <name evidence="2" type="ORF">FIV42_23555</name>
</gene>
<dbReference type="OrthoDB" id="4953662at2"/>
<sequence length="373" mass="40153">MDAVGTNRRGWLAAVGLTLIAGSVWLAASAGIDSLGISISTALEGSPGAPARDRPSCQDVSGDQYKWHSVELAMSPDSEATTHVGSAKLVASTAKAPTQLHWSSDLGVDAVLLHSRAETKIRRFDSERFFERHEVGDTSELTKVTFCYDLELTVNKDANPALTRVYEWDIRETVEPSQWRLSKDEQGVSTYRVEVSRDSGTDSGWRVTGTITIDNLTPSNAVIDEVVDMTSDGVAAQIDCGVELPGYVLESGASLSCEYQTRLSDDASRSATALVRTSGPVEGASASAHIDFASAQVEEVADSVYVTASTGRSWTFDKSDTITYERTFRCDEDAGLHPSAVRIDGTDLRSSTSVSIDCQPTPTERTAARPSER</sequence>
<name>A0A4Y6PZ69_PERCE</name>
<dbReference type="EMBL" id="CP041186">
    <property type="protein sequence ID" value="QDG53611.1"/>
    <property type="molecule type" value="Genomic_DNA"/>
</dbReference>
<protein>
    <submittedName>
        <fullName evidence="2">Uncharacterized protein</fullName>
    </submittedName>
</protein>
<accession>A0A5B8YA22</accession>
<dbReference type="Proteomes" id="UP000315995">
    <property type="component" value="Chromosome"/>
</dbReference>
<keyword evidence="3" id="KW-1185">Reference proteome</keyword>
<proteinExistence type="predicted"/>
<dbReference type="AlphaFoldDB" id="A0A4Y6PZ69"/>
<evidence type="ECO:0000256" key="1">
    <source>
        <dbReference type="SAM" id="MobiDB-lite"/>
    </source>
</evidence>
<accession>A0A4Y6PZ69</accession>
<feature type="compositionally biased region" description="Polar residues" evidence="1">
    <location>
        <begin position="351"/>
        <end position="364"/>
    </location>
</feature>